<gene>
    <name evidence="1" type="ORF">GCM10009776_36750</name>
</gene>
<dbReference type="RefSeq" id="WP_344097513.1">
    <property type="nucleotide sequence ID" value="NZ_BAAAOG010000013.1"/>
</dbReference>
<keyword evidence="2" id="KW-1185">Reference proteome</keyword>
<accession>A0ABN2RJR8</accession>
<dbReference type="Proteomes" id="UP001499933">
    <property type="component" value="Unassembled WGS sequence"/>
</dbReference>
<sequence length="116" mass="12395">MNQRATRFYNADGNLTKRIIHDHYRGEWSNPETGAVAPYTQNQNTTDVLAVPGDLATSTQTITGEVVMRSGPGAPVLKDVGRQVFTDVGLVFSAGQHVFTSNDPAAFDAVCAALAN</sequence>
<evidence type="ECO:0000313" key="1">
    <source>
        <dbReference type="EMBL" id="GAA1970358.1"/>
    </source>
</evidence>
<dbReference type="EMBL" id="BAAAOG010000013">
    <property type="protein sequence ID" value="GAA1970358.1"/>
    <property type="molecule type" value="Genomic_DNA"/>
</dbReference>
<name>A0ABN2RJR8_9MICO</name>
<protein>
    <submittedName>
        <fullName evidence="1">Uncharacterized protein</fullName>
    </submittedName>
</protein>
<proteinExistence type="predicted"/>
<organism evidence="1 2">
    <name type="scientific">Microbacterium deminutum</name>
    <dbReference type="NCBI Taxonomy" id="344164"/>
    <lineage>
        <taxon>Bacteria</taxon>
        <taxon>Bacillati</taxon>
        <taxon>Actinomycetota</taxon>
        <taxon>Actinomycetes</taxon>
        <taxon>Micrococcales</taxon>
        <taxon>Microbacteriaceae</taxon>
        <taxon>Microbacterium</taxon>
    </lineage>
</organism>
<comment type="caution">
    <text evidence="1">The sequence shown here is derived from an EMBL/GenBank/DDBJ whole genome shotgun (WGS) entry which is preliminary data.</text>
</comment>
<reference evidence="1 2" key="1">
    <citation type="journal article" date="2019" name="Int. J. Syst. Evol. Microbiol.">
        <title>The Global Catalogue of Microorganisms (GCM) 10K type strain sequencing project: providing services to taxonomists for standard genome sequencing and annotation.</title>
        <authorList>
            <consortium name="The Broad Institute Genomics Platform"/>
            <consortium name="The Broad Institute Genome Sequencing Center for Infectious Disease"/>
            <person name="Wu L."/>
            <person name="Ma J."/>
        </authorList>
    </citation>
    <scope>NUCLEOTIDE SEQUENCE [LARGE SCALE GENOMIC DNA]</scope>
    <source>
        <strain evidence="1 2">JCM 14901</strain>
    </source>
</reference>
<evidence type="ECO:0000313" key="2">
    <source>
        <dbReference type="Proteomes" id="UP001499933"/>
    </source>
</evidence>